<feature type="region of interest" description="Disordered" evidence="6">
    <location>
        <begin position="1767"/>
        <end position="1787"/>
    </location>
</feature>
<dbReference type="PANTHER" id="PTHR15502">
    <property type="entry name" value="CALCINEURIN-BINDING PROTEIN CABIN 1-RELATED"/>
    <property type="match status" value="1"/>
</dbReference>
<accession>A0A0D2AMZ6</accession>
<dbReference type="Proteomes" id="UP000053259">
    <property type="component" value="Unassembled WGS sequence"/>
</dbReference>
<proteinExistence type="inferred from homology"/>
<feature type="region of interest" description="Disordered" evidence="6">
    <location>
        <begin position="837"/>
        <end position="870"/>
    </location>
</feature>
<dbReference type="STRING" id="253628.A0A0D2AMZ6"/>
<dbReference type="VEuPathDB" id="FungiDB:PV09_01011"/>
<feature type="region of interest" description="Disordered" evidence="6">
    <location>
        <begin position="1847"/>
        <end position="1954"/>
    </location>
</feature>
<evidence type="ECO:0000256" key="1">
    <source>
        <dbReference type="ARBA" id="ARBA00002687"/>
    </source>
</evidence>
<feature type="region of interest" description="Disordered" evidence="6">
    <location>
        <begin position="331"/>
        <end position="380"/>
    </location>
</feature>
<comment type="subcellular location">
    <subcellularLocation>
        <location evidence="2">Nucleus</location>
    </subcellularLocation>
</comment>
<dbReference type="GeneID" id="27308984"/>
<feature type="compositionally biased region" description="Basic and acidic residues" evidence="6">
    <location>
        <begin position="433"/>
        <end position="442"/>
    </location>
</feature>
<keyword evidence="8" id="KW-1185">Reference proteome</keyword>
<gene>
    <name evidence="7" type="ORF">PV09_01011</name>
</gene>
<feature type="compositionally biased region" description="Acidic residues" evidence="6">
    <location>
        <begin position="1868"/>
        <end position="1880"/>
    </location>
</feature>
<keyword evidence="5" id="KW-0539">Nucleus</keyword>
<feature type="compositionally biased region" description="Acidic residues" evidence="6">
    <location>
        <begin position="1915"/>
        <end position="1954"/>
    </location>
</feature>
<evidence type="ECO:0000313" key="7">
    <source>
        <dbReference type="EMBL" id="KIW08073.1"/>
    </source>
</evidence>
<evidence type="ECO:0000256" key="5">
    <source>
        <dbReference type="ARBA" id="ARBA00023242"/>
    </source>
</evidence>
<evidence type="ECO:0000256" key="2">
    <source>
        <dbReference type="ARBA" id="ARBA00004123"/>
    </source>
</evidence>
<feature type="region of interest" description="Disordered" evidence="6">
    <location>
        <begin position="397"/>
        <end position="442"/>
    </location>
</feature>
<evidence type="ECO:0000256" key="4">
    <source>
        <dbReference type="ARBA" id="ARBA00014848"/>
    </source>
</evidence>
<feature type="compositionally biased region" description="Basic and acidic residues" evidence="6">
    <location>
        <begin position="854"/>
        <end position="864"/>
    </location>
</feature>
<dbReference type="RefSeq" id="XP_016217942.1">
    <property type="nucleotide sequence ID" value="XM_016353847.1"/>
</dbReference>
<name>A0A0D2AMZ6_9PEZI</name>
<dbReference type="EMBL" id="KN847531">
    <property type="protein sequence ID" value="KIW08073.1"/>
    <property type="molecule type" value="Genomic_DNA"/>
</dbReference>
<dbReference type="InParanoid" id="A0A0D2AMZ6"/>
<evidence type="ECO:0000256" key="3">
    <source>
        <dbReference type="ARBA" id="ARBA00007335"/>
    </source>
</evidence>
<dbReference type="HOGENOM" id="CLU_001419_0_0_1"/>
<dbReference type="GO" id="GO:0031491">
    <property type="term" value="F:nucleosome binding"/>
    <property type="evidence" value="ECO:0007669"/>
    <property type="project" value="TreeGrafter"/>
</dbReference>
<dbReference type="OrthoDB" id="77564at2759"/>
<reference evidence="7 8" key="1">
    <citation type="submission" date="2015-01" db="EMBL/GenBank/DDBJ databases">
        <title>The Genome Sequence of Ochroconis gallopava CBS43764.</title>
        <authorList>
            <consortium name="The Broad Institute Genomics Platform"/>
            <person name="Cuomo C."/>
            <person name="de Hoog S."/>
            <person name="Gorbushina A."/>
            <person name="Stielow B."/>
            <person name="Teixiera M."/>
            <person name="Abouelleil A."/>
            <person name="Chapman S.B."/>
            <person name="Priest M."/>
            <person name="Young S.K."/>
            <person name="Wortman J."/>
            <person name="Nusbaum C."/>
            <person name="Birren B."/>
        </authorList>
    </citation>
    <scope>NUCLEOTIDE SEQUENCE [LARGE SCALE GENOMIC DNA]</scope>
    <source>
        <strain evidence="7 8">CBS 43764</strain>
    </source>
</reference>
<evidence type="ECO:0000313" key="8">
    <source>
        <dbReference type="Proteomes" id="UP000053259"/>
    </source>
</evidence>
<protein>
    <recommendedName>
        <fullName evidence="4">Histone transcription regulator 3 homolog</fullName>
    </recommendedName>
</protein>
<comment type="function">
    <text evidence="1">Has a role in a nucleosome assembly pathway that is required for the integrity of heterochromatin and proper chromosome segregation.</text>
</comment>
<feature type="compositionally biased region" description="Basic and acidic residues" evidence="6">
    <location>
        <begin position="331"/>
        <end position="346"/>
    </location>
</feature>
<organism evidence="7 8">
    <name type="scientific">Verruconis gallopava</name>
    <dbReference type="NCBI Taxonomy" id="253628"/>
    <lineage>
        <taxon>Eukaryota</taxon>
        <taxon>Fungi</taxon>
        <taxon>Dikarya</taxon>
        <taxon>Ascomycota</taxon>
        <taxon>Pezizomycotina</taxon>
        <taxon>Dothideomycetes</taxon>
        <taxon>Pleosporomycetidae</taxon>
        <taxon>Venturiales</taxon>
        <taxon>Sympoventuriaceae</taxon>
        <taxon>Verruconis</taxon>
    </lineage>
</organism>
<dbReference type="GO" id="GO:0000417">
    <property type="term" value="C:HIR complex"/>
    <property type="evidence" value="ECO:0007669"/>
    <property type="project" value="TreeGrafter"/>
</dbReference>
<evidence type="ECO:0000256" key="6">
    <source>
        <dbReference type="SAM" id="MobiDB-lite"/>
    </source>
</evidence>
<feature type="compositionally biased region" description="Polar residues" evidence="6">
    <location>
        <begin position="362"/>
        <end position="379"/>
    </location>
</feature>
<dbReference type="GO" id="GO:0006325">
    <property type="term" value="P:chromatin organization"/>
    <property type="evidence" value="ECO:0007669"/>
    <property type="project" value="InterPro"/>
</dbReference>
<dbReference type="InterPro" id="IPR033053">
    <property type="entry name" value="Hir3/CABIN1"/>
</dbReference>
<comment type="similarity">
    <text evidence="3">Belongs to the HIR3 family.</text>
</comment>
<dbReference type="GO" id="GO:0005634">
    <property type="term" value="C:nucleus"/>
    <property type="evidence" value="ECO:0007669"/>
    <property type="project" value="UniProtKB-SubCell"/>
</dbReference>
<dbReference type="PANTHER" id="PTHR15502:SF7">
    <property type="entry name" value="CALCINEURIN-BINDING PROTEIN CABIN-1"/>
    <property type="match status" value="1"/>
</dbReference>
<sequence length="1954" mass="220428">MSSFQALNIDYDQVAAEQDVDDTKELQIEDALKLYQTALKYHAEGPASYEKALGAYKELFASEIFKYTEAQSELVRAETFPEYEEMWIESFQVGPAQPTSNVETAPNTLSQLVYLSHKNYGRFLLDSLQWIVQGHLGEHSGVAFTQRTVEIAKQTLNAYSEALDKDDTDVELWRSGGSVAQIIGCNRIARFCLEAVLDMGEETLDDILGLPNVEQNLALLKLQEMARSLEDDLSRALAPLSTIRRQKLGEILIKRLESHTIIPKPSFVETAYSEQGHYGRTPMRNPILAARRDWAAVGDAILQLQNLMESTKVDVGPGIGINIVFPERGADEAQETEHPNLPERARSVSKSQPEVARVKQEGASTKGLNESNDAQNSITSDEKLSEDLAAEKQLHVESAEAQESAVAPSRKRSPESAELAEDEGRGRSKRGRTRGEVPDVNKADEAKINADWQLGIYKDSDSWLIDATNAFLQRLHLPELFSATDLRNLVDGESSHSGNVRFKTVIKFFYDVTTSCSPELAQILTNGLNNENIDSFGAASRESGLNAFLQTSPSQCSQACVRPMLATTEGLHDWVEELNANWYYPKEAAWKFLNALLRPGCFPGSDVNAPSSYLRHQWPEDLKRCVVQLAVRFDDYIYEQANTEVAKLVARELKHQNMGLDFMLSQEEKNMVEFVQTIFELHLDVYSLIKRPGTNVDDLTTTSQKARLEIWSSLANTAINLRISGQNEPDTDDLSLRHIWATAFHISVCDDVSQTHILQCMKDLKALLHTLDGPCIFLHNNAVIPEISVSAIEQELSKINMKDFFAKIFSDREEDPVETIESLEPLLEGSVEKFNSCSEKDEANVEENAGQEGDETRDSERDPTPQEQMNKFLGNSTWTLRLSLWQRLRQAYKAIDYNPKVASCHLRSIELLTKEMLARNSSIMVESRRLELLRWFHVIDEFIQKVLTLHRSCPDVFECVDLDHLKCSITAVTCLLQMVHSFNLFEDKVRVGTLPFPTFEGKVKPSFTMTARWMHNFQLRGWMLLYRLFQEAIEQDPEAFENPTELKMEYLRTLHYALGQRKICNEAHKELLHLLLDEMLVLSDSEFSETELAQVVFDLYGLKFAPKPDDELMDHGCTDHEMLTRKSALKLLSFFIEQAKKVSMKDLPKHDIKNAVDKVQSALGKGKSTDDQLLNFRVYSNYMKSPINPLDLFSCLRGTFEIPMKPIPESDSPVASKGWYFLLGMIALNKFKSVKRLQPGPCEDLVNAQAFFRQDIEYCSDHWESWYRLAQVNDLQLEEHVSWSAEKLNAHAHEIFHYQRNALHAYIMATSAAVRSADQSPKAVALMAEMYADFGNRIYASSRDPFSMLAFGFLDKEERHFSGEVMYQRPPFKPLQLFQAWRLAAVLFRRSLARAPEKWLTYYMLGKCLWKMYTYELPEGSSDDKHRPSKQEVIDCFVNAVNKLPKRDSRKEPILEPHYKLVAIIHKLVKRGDLNISEAYELLKSSLYSAKIPAPDAGQDRSSADYVMSILKSLRSADKAGWHHRMTARAAHLVYDDSPLNPVSAMEAKHELTQQMFTKTMVLQVWKPEFERPGRHFVYTTRYVRFFVQLLSQLSDREGLSALVKRLRRKPDQYFDHNKLWHDTCITYLKLLRRAGSVPEGYEDAVFKSLNHDDFTVRSAKLEIWCHTMGNHSLTYSILTDVIELKKVNNGLMKAMLIDDLLGDTYAKLYEEVGPEQLERINLPTNEGTPAPILPPTAPPVTTTPKPMALTAVMNLDGAAIAEASRVATPQPEPPVPTKTRVKLGVGRREIQRKAEAAVNRPAAAGASLRSNSISVPPVANQTASLAGASPKSSSAKLPSVIPPAVASTPAPLPSDSHSGNLAALSSDESELSELEEEPEEPSHLARPASAFMDLRRESPAGSSTTAQDPGESKDEADEDEEAIDDEEVEVDEQEENDEAEQSRDEDGDEIMAD</sequence>